<feature type="chain" id="PRO_5046587381" evidence="1">
    <location>
        <begin position="28"/>
        <end position="300"/>
    </location>
</feature>
<evidence type="ECO:0000256" key="1">
    <source>
        <dbReference type="SAM" id="SignalP"/>
    </source>
</evidence>
<organism evidence="2 3">
    <name type="scientific">Lysobacter stagni</name>
    <dbReference type="NCBI Taxonomy" id="3045172"/>
    <lineage>
        <taxon>Bacteria</taxon>
        <taxon>Pseudomonadati</taxon>
        <taxon>Pseudomonadota</taxon>
        <taxon>Gammaproteobacteria</taxon>
        <taxon>Lysobacterales</taxon>
        <taxon>Lysobacteraceae</taxon>
        <taxon>Lysobacter</taxon>
    </lineage>
</organism>
<dbReference type="PROSITE" id="PS51257">
    <property type="entry name" value="PROKAR_LIPOPROTEIN"/>
    <property type="match status" value="1"/>
</dbReference>
<name>A0ABT6XDH3_9GAMM</name>
<protein>
    <submittedName>
        <fullName evidence="2">Uncharacterized protein</fullName>
    </submittedName>
</protein>
<accession>A0ABT6XDH3</accession>
<dbReference type="EMBL" id="JASGBI010000001">
    <property type="protein sequence ID" value="MDI9238193.1"/>
    <property type="molecule type" value="Genomic_DNA"/>
</dbReference>
<sequence length="300" mass="32777">MHPIARATAALTLAAALVAAGCQRAPAPVIEPTPTEPTLAVDQLIRDLRHNDLVAWSRHAVPPDLHARLDVAWAEGRTRWPLTELPLDDRLPAFLDALAAPDADRRLLAVYRRQFSGASAELRSAAATLGLFATQYLRNEGDYSPDERAHYIQLVGAVSRWGQRAPLGDLQRARQTIPMLTAAARQTGLAGGPQRFRDLGMERSLERLGPFFERFKQVLRTYALDLDADLGTARKSLIERDGDHARVRLTYTLAGQAITAELAVERIDGHWYLTDALRHARAEADRPAATAAAPTGAPAG</sequence>
<comment type="caution">
    <text evidence="2">The sequence shown here is derived from an EMBL/GenBank/DDBJ whole genome shotgun (WGS) entry which is preliminary data.</text>
</comment>
<evidence type="ECO:0000313" key="3">
    <source>
        <dbReference type="Proteomes" id="UP001321580"/>
    </source>
</evidence>
<reference evidence="2 3" key="1">
    <citation type="submission" date="2023-05" db="EMBL/GenBank/DDBJ databases">
        <title>Lysobacter sp. strain LF1 Genome sequencing and assembly.</title>
        <authorList>
            <person name="Jung Y."/>
        </authorList>
    </citation>
    <scope>NUCLEOTIDE SEQUENCE [LARGE SCALE GENOMIC DNA]</scope>
    <source>
        <strain evidence="2 3">LF1</strain>
    </source>
</reference>
<keyword evidence="3" id="KW-1185">Reference proteome</keyword>
<gene>
    <name evidence="2" type="ORF">QLQ15_04625</name>
</gene>
<dbReference type="Proteomes" id="UP001321580">
    <property type="component" value="Unassembled WGS sequence"/>
</dbReference>
<keyword evidence="1" id="KW-0732">Signal</keyword>
<evidence type="ECO:0000313" key="2">
    <source>
        <dbReference type="EMBL" id="MDI9238193.1"/>
    </source>
</evidence>
<dbReference type="RefSeq" id="WP_283211675.1">
    <property type="nucleotide sequence ID" value="NZ_JASGBI010000001.1"/>
</dbReference>
<feature type="signal peptide" evidence="1">
    <location>
        <begin position="1"/>
        <end position="27"/>
    </location>
</feature>
<proteinExistence type="predicted"/>